<dbReference type="InterPro" id="IPR021314">
    <property type="entry name" value="DUF2911"/>
</dbReference>
<evidence type="ECO:0000256" key="1">
    <source>
        <dbReference type="SAM" id="SignalP"/>
    </source>
</evidence>
<dbReference type="Proteomes" id="UP000255515">
    <property type="component" value="Unassembled WGS sequence"/>
</dbReference>
<dbReference type="RefSeq" id="WP_002661883.1">
    <property type="nucleotide sequence ID" value="NZ_JAXFPJ010000035.1"/>
</dbReference>
<dbReference type="Pfam" id="PF11138">
    <property type="entry name" value="DUF2911"/>
    <property type="match status" value="1"/>
</dbReference>
<proteinExistence type="predicted"/>
<keyword evidence="1" id="KW-0732">Signal</keyword>
<reference evidence="2 3" key="1">
    <citation type="submission" date="2018-06" db="EMBL/GenBank/DDBJ databases">
        <authorList>
            <consortium name="Pathogen Informatics"/>
            <person name="Doyle S."/>
        </authorList>
    </citation>
    <scope>NUCLEOTIDE SEQUENCE [LARGE SCALE GENOMIC DNA]</scope>
    <source>
        <strain evidence="2 3">NCTC11661</strain>
    </source>
</reference>
<dbReference type="EMBL" id="UFTJ01000001">
    <property type="protein sequence ID" value="SSZ47004.1"/>
    <property type="molecule type" value="Genomic_DNA"/>
</dbReference>
<protein>
    <submittedName>
        <fullName evidence="2">Protein of uncharacterized function (DUF2911)</fullName>
    </submittedName>
</protein>
<feature type="signal peptide" evidence="1">
    <location>
        <begin position="1"/>
        <end position="18"/>
    </location>
</feature>
<evidence type="ECO:0000313" key="2">
    <source>
        <dbReference type="EMBL" id="SSZ47004.1"/>
    </source>
</evidence>
<name>A0A376BZV0_9FLAO</name>
<feature type="chain" id="PRO_5016779389" evidence="1">
    <location>
        <begin position="19"/>
        <end position="247"/>
    </location>
</feature>
<evidence type="ECO:0000313" key="3">
    <source>
        <dbReference type="Proteomes" id="UP000255515"/>
    </source>
</evidence>
<accession>A0A376BZV0</accession>
<sequence>MKKSFLILSSLLSISIFGQMKFPTASPEAEVEQTIGIVKMQIDYLRPAKKGRTIFGGLVPYGEIWRTGANENTTIEFSDDIKIDNTTLEKGKYAIYTKPEKNQWTIYFYKDTKNWGLPKAWNDNLVALKTTVKSQKLSPSSEFFTIEINPLSNNDGEIVMKWDTTQIQIPFQTFSHQRLMAYIDNGLSQSTNAGDYFQAGSYLLRIGENPKKALELTEKAIQLIDNPPAYMLKQKEQAEAQLKNVKK</sequence>
<organism evidence="2 3">
    <name type="scientific">Bergeyella zoohelcum</name>
    <dbReference type="NCBI Taxonomy" id="1015"/>
    <lineage>
        <taxon>Bacteria</taxon>
        <taxon>Pseudomonadati</taxon>
        <taxon>Bacteroidota</taxon>
        <taxon>Flavobacteriia</taxon>
        <taxon>Flavobacteriales</taxon>
        <taxon>Weeksellaceae</taxon>
        <taxon>Bergeyella</taxon>
    </lineage>
</organism>
<dbReference type="AlphaFoldDB" id="A0A376BZV0"/>
<gene>
    <name evidence="2" type="ORF">NCTC11661_00667</name>
</gene>